<name>A0A6N2SK79_BLAHA</name>
<dbReference type="InterPro" id="IPR036390">
    <property type="entry name" value="WH_DNA-bd_sf"/>
</dbReference>
<dbReference type="PRINTS" id="PR00035">
    <property type="entry name" value="HTHGNTR"/>
</dbReference>
<evidence type="ECO:0000313" key="5">
    <source>
        <dbReference type="EMBL" id="VYS93536.1"/>
    </source>
</evidence>
<dbReference type="SUPFAM" id="SSF46785">
    <property type="entry name" value="Winged helix' DNA-binding domain"/>
    <property type="match status" value="1"/>
</dbReference>
<dbReference type="PANTHER" id="PTHR38445:SF6">
    <property type="entry name" value="GNTR-FAMILY TRANSCRIPTIONAL REGULATOR"/>
    <property type="match status" value="1"/>
</dbReference>
<evidence type="ECO:0000256" key="3">
    <source>
        <dbReference type="ARBA" id="ARBA00023163"/>
    </source>
</evidence>
<dbReference type="InterPro" id="IPR000524">
    <property type="entry name" value="Tscrpt_reg_HTH_GntR"/>
</dbReference>
<dbReference type="EMBL" id="CACRSY010000008">
    <property type="protein sequence ID" value="VYS93536.1"/>
    <property type="molecule type" value="Genomic_DNA"/>
</dbReference>
<evidence type="ECO:0000256" key="2">
    <source>
        <dbReference type="ARBA" id="ARBA00023125"/>
    </source>
</evidence>
<sequence length="117" mass="13241">MSWNLNPEYPIYTQIMEHITSDIISGAYTPGSKLPSVRELAQTAGVNPNTMQKALSELEHTGLLYSQRTSGRFVTEDLAMIEQVKTQIASQQVKEFLLKMEHLGYSKQTIIQLIEKI</sequence>
<reference evidence="5" key="1">
    <citation type="submission" date="2019-11" db="EMBL/GenBank/DDBJ databases">
        <authorList>
            <person name="Feng L."/>
        </authorList>
    </citation>
    <scope>NUCLEOTIDE SEQUENCE</scope>
    <source>
        <strain evidence="5">BhanseniiLFYP23</strain>
    </source>
</reference>
<dbReference type="CDD" id="cd07377">
    <property type="entry name" value="WHTH_GntR"/>
    <property type="match status" value="1"/>
</dbReference>
<dbReference type="AlphaFoldDB" id="A0A6N2SK79"/>
<dbReference type="PROSITE" id="PS50949">
    <property type="entry name" value="HTH_GNTR"/>
    <property type="match status" value="1"/>
</dbReference>
<protein>
    <submittedName>
        <fullName evidence="5">HTH-type transcriptional repressor YtrA</fullName>
    </submittedName>
</protein>
<evidence type="ECO:0000256" key="1">
    <source>
        <dbReference type="ARBA" id="ARBA00023015"/>
    </source>
</evidence>
<feature type="domain" description="HTH gntR-type" evidence="4">
    <location>
        <begin position="9"/>
        <end position="77"/>
    </location>
</feature>
<keyword evidence="1" id="KW-0805">Transcription regulation</keyword>
<dbReference type="PANTHER" id="PTHR38445">
    <property type="entry name" value="HTH-TYPE TRANSCRIPTIONAL REPRESSOR YTRA"/>
    <property type="match status" value="1"/>
</dbReference>
<accession>A0A6N2SK79</accession>
<dbReference type="RefSeq" id="WP_009246509.1">
    <property type="nucleotide sequence ID" value="NZ_CACRSY010000008.1"/>
</dbReference>
<dbReference type="Pfam" id="PF00392">
    <property type="entry name" value="GntR"/>
    <property type="match status" value="1"/>
</dbReference>
<dbReference type="Gene3D" id="1.10.10.10">
    <property type="entry name" value="Winged helix-like DNA-binding domain superfamily/Winged helix DNA-binding domain"/>
    <property type="match status" value="1"/>
</dbReference>
<organism evidence="5">
    <name type="scientific">Blautia hansenii</name>
    <name type="common">Ruminococcus hansenii</name>
    <dbReference type="NCBI Taxonomy" id="1322"/>
    <lineage>
        <taxon>Bacteria</taxon>
        <taxon>Bacillati</taxon>
        <taxon>Bacillota</taxon>
        <taxon>Clostridia</taxon>
        <taxon>Lachnospirales</taxon>
        <taxon>Lachnospiraceae</taxon>
        <taxon>Blautia</taxon>
    </lineage>
</organism>
<proteinExistence type="predicted"/>
<evidence type="ECO:0000259" key="4">
    <source>
        <dbReference type="PROSITE" id="PS50949"/>
    </source>
</evidence>
<dbReference type="SMART" id="SM00345">
    <property type="entry name" value="HTH_GNTR"/>
    <property type="match status" value="1"/>
</dbReference>
<gene>
    <name evidence="5" type="primary">ytrA_2</name>
    <name evidence="5" type="ORF">BHLFYP23_02144</name>
</gene>
<keyword evidence="2" id="KW-0238">DNA-binding</keyword>
<keyword evidence="3" id="KW-0804">Transcription</keyword>
<dbReference type="GO" id="GO:0003700">
    <property type="term" value="F:DNA-binding transcription factor activity"/>
    <property type="evidence" value="ECO:0007669"/>
    <property type="project" value="InterPro"/>
</dbReference>
<dbReference type="GO" id="GO:0003677">
    <property type="term" value="F:DNA binding"/>
    <property type="evidence" value="ECO:0007669"/>
    <property type="project" value="UniProtKB-KW"/>
</dbReference>
<dbReference type="InterPro" id="IPR036388">
    <property type="entry name" value="WH-like_DNA-bd_sf"/>
</dbReference>